<evidence type="ECO:0000313" key="2">
    <source>
        <dbReference type="Proteomes" id="UP000008281"/>
    </source>
</evidence>
<name>E3M1J1_CAERE</name>
<dbReference type="AlphaFoldDB" id="E3M1J1"/>
<protein>
    <submittedName>
        <fullName evidence="1">Uncharacterized protein</fullName>
    </submittedName>
</protein>
<accession>E3M1J1</accession>
<dbReference type="EMBL" id="DS268421">
    <property type="protein sequence ID" value="EFO88695.1"/>
    <property type="molecule type" value="Genomic_DNA"/>
</dbReference>
<organism evidence="2">
    <name type="scientific">Caenorhabditis remanei</name>
    <name type="common">Caenorhabditis vulgaris</name>
    <dbReference type="NCBI Taxonomy" id="31234"/>
    <lineage>
        <taxon>Eukaryota</taxon>
        <taxon>Metazoa</taxon>
        <taxon>Ecdysozoa</taxon>
        <taxon>Nematoda</taxon>
        <taxon>Chromadorea</taxon>
        <taxon>Rhabditida</taxon>
        <taxon>Rhabditina</taxon>
        <taxon>Rhabditomorpha</taxon>
        <taxon>Rhabditoidea</taxon>
        <taxon>Rhabditidae</taxon>
        <taxon>Peloderinae</taxon>
        <taxon>Caenorhabditis</taxon>
    </lineage>
</organism>
<dbReference type="Proteomes" id="UP000008281">
    <property type="component" value="Unassembled WGS sequence"/>
</dbReference>
<dbReference type="RefSeq" id="XP_003109906.2">
    <property type="nucleotide sequence ID" value="XM_003109858.2"/>
</dbReference>
<dbReference type="KEGG" id="crq:GCK72_006972"/>
<sequence>MFNGAVEYGSDKSARIKGIQHGSSSHFFLFMSISNHSLCLIVIQSIFDYSQRGSRAKEDCLYNFNRFIESFISCDRLILHLSESKLLLNENTDIEDDDAWNAPLDHHHLPRELVETMIKNWKVKSIGIKFINEARSMMQINLEDVKNWMTKLKLNAPSESVKKSKLNLKFERVDVDLSDSEKCAIGITHNKSDWDHYKNLIANIRKEFPTDEISITFSHWMQKSQVDIQEVFNNIVKTVHKEEQKELKVFIRYYADVKSFSHLNPVTNEEESIEFPSSIRFKSRQLDFSVENHPMHFSVRGLSDDGNSFIEKKKVGRRCNIVDSRNNCIIHLDVFIDEKDITALKSMVKSNQITFSKAVSL</sequence>
<dbReference type="InParanoid" id="E3M1J1"/>
<dbReference type="InterPro" id="IPR009497">
    <property type="entry name" value="Regulator_protein_PHA-1"/>
</dbReference>
<evidence type="ECO:0000313" key="1">
    <source>
        <dbReference type="EMBL" id="EFO88695.1"/>
    </source>
</evidence>
<reference evidence="1" key="1">
    <citation type="submission" date="2007-07" db="EMBL/GenBank/DDBJ databases">
        <title>PCAP assembly of the Caenorhabditis remanei genome.</title>
        <authorList>
            <consortium name="The Caenorhabditis remanei Sequencing Consortium"/>
            <person name="Wilson R.K."/>
        </authorList>
    </citation>
    <scope>NUCLEOTIDE SEQUENCE [LARGE SCALE GENOMIC DNA]</scope>
    <source>
        <strain evidence="1">PB4641</strain>
    </source>
</reference>
<gene>
    <name evidence="1" type="ORF">CRE_06338</name>
</gene>
<dbReference type="GeneID" id="9804135"/>
<dbReference type="CTD" id="9804135"/>
<dbReference type="eggNOG" id="ENOG502TJPN">
    <property type="taxonomic scope" value="Eukaryota"/>
</dbReference>
<dbReference type="Pfam" id="PF06542">
    <property type="entry name" value="PHA-1"/>
    <property type="match status" value="1"/>
</dbReference>
<dbReference type="OrthoDB" id="77564at2759"/>
<proteinExistence type="predicted"/>
<dbReference type="HOGENOM" id="CLU_767774_0_0_1"/>
<keyword evidence="2" id="KW-1185">Reference proteome</keyword>